<dbReference type="WBParaSite" id="PEQ_0000539801-mRNA-1">
    <property type="protein sequence ID" value="PEQ_0000539801-mRNA-1"/>
    <property type="gene ID" value="PEQ_0000539801"/>
</dbReference>
<organism evidence="2 3">
    <name type="scientific">Parascaris equorum</name>
    <name type="common">Equine roundworm</name>
    <dbReference type="NCBI Taxonomy" id="6256"/>
    <lineage>
        <taxon>Eukaryota</taxon>
        <taxon>Metazoa</taxon>
        <taxon>Ecdysozoa</taxon>
        <taxon>Nematoda</taxon>
        <taxon>Chromadorea</taxon>
        <taxon>Rhabditida</taxon>
        <taxon>Spirurina</taxon>
        <taxon>Ascaridomorpha</taxon>
        <taxon>Ascaridoidea</taxon>
        <taxon>Ascarididae</taxon>
        <taxon>Parascaris</taxon>
    </lineage>
</organism>
<sequence length="144" mass="15986">MNSIFSSGVASPRQLTRERSGAYDPSSRGMYGAESGPLIEGAKMVNAKYRTGLPYESTDDDERALHAFKESSDDFRIVALAPRGRGRVPIHVWLPITVLVWDDYNLCHAPYPESQNHCVSTMELFSTNLKQTLSNALLLVQLAL</sequence>
<dbReference type="AlphaFoldDB" id="A0A914RFX1"/>
<feature type="region of interest" description="Disordered" evidence="1">
    <location>
        <begin position="1"/>
        <end position="34"/>
    </location>
</feature>
<name>A0A914RFX1_PAREQ</name>
<protein>
    <submittedName>
        <fullName evidence="3">Uncharacterized protein</fullName>
    </submittedName>
</protein>
<keyword evidence="2" id="KW-1185">Reference proteome</keyword>
<proteinExistence type="predicted"/>
<accession>A0A914RFX1</accession>
<evidence type="ECO:0000313" key="2">
    <source>
        <dbReference type="Proteomes" id="UP000887564"/>
    </source>
</evidence>
<dbReference type="Proteomes" id="UP000887564">
    <property type="component" value="Unplaced"/>
</dbReference>
<reference evidence="3" key="1">
    <citation type="submission" date="2022-11" db="UniProtKB">
        <authorList>
            <consortium name="WormBaseParasite"/>
        </authorList>
    </citation>
    <scope>IDENTIFICATION</scope>
</reference>
<evidence type="ECO:0000313" key="3">
    <source>
        <dbReference type="WBParaSite" id="PEQ_0000539801-mRNA-1"/>
    </source>
</evidence>
<evidence type="ECO:0000256" key="1">
    <source>
        <dbReference type="SAM" id="MobiDB-lite"/>
    </source>
</evidence>